<feature type="non-terminal residue" evidence="2">
    <location>
        <position position="187"/>
    </location>
</feature>
<proteinExistence type="predicted"/>
<reference evidence="2" key="1">
    <citation type="journal article" date="2023" name="IScience">
        <title>Live-bearing cockroach genome reveals convergent evolutionary mechanisms linked to viviparity in insects and beyond.</title>
        <authorList>
            <person name="Fouks B."/>
            <person name="Harrison M.C."/>
            <person name="Mikhailova A.A."/>
            <person name="Marchal E."/>
            <person name="English S."/>
            <person name="Carruthers M."/>
            <person name="Jennings E.C."/>
            <person name="Chiamaka E.L."/>
            <person name="Frigard R.A."/>
            <person name="Pippel M."/>
            <person name="Attardo G.M."/>
            <person name="Benoit J.B."/>
            <person name="Bornberg-Bauer E."/>
            <person name="Tobe S.S."/>
        </authorList>
    </citation>
    <scope>NUCLEOTIDE SEQUENCE</scope>
    <source>
        <strain evidence="2">Stay&amp;Tobe</strain>
    </source>
</reference>
<evidence type="ECO:0000313" key="2">
    <source>
        <dbReference type="EMBL" id="KAJ9586390.1"/>
    </source>
</evidence>
<keyword evidence="1" id="KW-0812">Transmembrane</keyword>
<dbReference type="AlphaFoldDB" id="A0AAD8EDD2"/>
<sequence length="187" mass="21745">KILLIIQLLRYSVQTLRPLSFRIVNAYLVVSIYAYFIKHISGKILGIPLNNSTTLKQQGYNTFFIIKFSVLSRSVEGIGGKTGEEKFIHTQTNITPSNIQGVRPFSSVVTGQSYMNHFYDFFRISSLHYVFILLLDFYTYTLTFKISVDRVLLRKLLFFVNVIFIFNLSYFVFWKSRRTSLSGSLQM</sequence>
<feature type="transmembrane region" description="Helical" evidence="1">
    <location>
        <begin position="152"/>
        <end position="173"/>
    </location>
</feature>
<gene>
    <name evidence="2" type="ORF">L9F63_019971</name>
</gene>
<keyword evidence="1" id="KW-1133">Transmembrane helix</keyword>
<protein>
    <submittedName>
        <fullName evidence="2">Uncharacterized protein</fullName>
    </submittedName>
</protein>
<comment type="caution">
    <text evidence="2">The sequence shown here is derived from an EMBL/GenBank/DDBJ whole genome shotgun (WGS) entry which is preliminary data.</text>
</comment>
<reference evidence="2" key="2">
    <citation type="submission" date="2023-05" db="EMBL/GenBank/DDBJ databases">
        <authorList>
            <person name="Fouks B."/>
        </authorList>
    </citation>
    <scope>NUCLEOTIDE SEQUENCE</scope>
    <source>
        <strain evidence="2">Stay&amp;Tobe</strain>
        <tissue evidence="2">Testes</tissue>
    </source>
</reference>
<keyword evidence="3" id="KW-1185">Reference proteome</keyword>
<feature type="non-terminal residue" evidence="2">
    <location>
        <position position="1"/>
    </location>
</feature>
<dbReference type="Proteomes" id="UP001233999">
    <property type="component" value="Unassembled WGS sequence"/>
</dbReference>
<name>A0AAD8EDD2_DIPPU</name>
<accession>A0AAD8EDD2</accession>
<organism evidence="2 3">
    <name type="scientific">Diploptera punctata</name>
    <name type="common">Pacific beetle cockroach</name>
    <dbReference type="NCBI Taxonomy" id="6984"/>
    <lineage>
        <taxon>Eukaryota</taxon>
        <taxon>Metazoa</taxon>
        <taxon>Ecdysozoa</taxon>
        <taxon>Arthropoda</taxon>
        <taxon>Hexapoda</taxon>
        <taxon>Insecta</taxon>
        <taxon>Pterygota</taxon>
        <taxon>Neoptera</taxon>
        <taxon>Polyneoptera</taxon>
        <taxon>Dictyoptera</taxon>
        <taxon>Blattodea</taxon>
        <taxon>Blaberoidea</taxon>
        <taxon>Blaberidae</taxon>
        <taxon>Diplopterinae</taxon>
        <taxon>Diploptera</taxon>
    </lineage>
</organism>
<feature type="transmembrane region" description="Helical" evidence="1">
    <location>
        <begin position="121"/>
        <end position="140"/>
    </location>
</feature>
<evidence type="ECO:0000313" key="3">
    <source>
        <dbReference type="Proteomes" id="UP001233999"/>
    </source>
</evidence>
<feature type="transmembrane region" description="Helical" evidence="1">
    <location>
        <begin position="19"/>
        <end position="37"/>
    </location>
</feature>
<dbReference type="EMBL" id="JASPKZ010007167">
    <property type="protein sequence ID" value="KAJ9586390.1"/>
    <property type="molecule type" value="Genomic_DNA"/>
</dbReference>
<evidence type="ECO:0000256" key="1">
    <source>
        <dbReference type="SAM" id="Phobius"/>
    </source>
</evidence>
<keyword evidence="1" id="KW-0472">Membrane</keyword>